<sequence length="127" mass="14697">MCTVSNFNCPRGFSGNKACPLCSHAETSFAPERMNELEEVSCFLSTKLDLSRCDELGRDHYRKEKEKLMLVSRKRSCFCFFLFGYSSNHSPEENIFPRYRDVPSQHNKSKLKQMDANKRRPSLSSAE</sequence>
<dbReference type="Proteomes" id="UP001283361">
    <property type="component" value="Unassembled WGS sequence"/>
</dbReference>
<dbReference type="EMBL" id="JAWDGP010003246">
    <property type="protein sequence ID" value="KAK3776143.1"/>
    <property type="molecule type" value="Genomic_DNA"/>
</dbReference>
<feature type="region of interest" description="Disordered" evidence="1">
    <location>
        <begin position="86"/>
        <end position="127"/>
    </location>
</feature>
<reference evidence="2" key="1">
    <citation type="journal article" date="2023" name="G3 (Bethesda)">
        <title>A reference genome for the long-term kleptoplast-retaining sea slug Elysia crispata morphotype clarki.</title>
        <authorList>
            <person name="Eastman K.E."/>
            <person name="Pendleton A.L."/>
            <person name="Shaikh M.A."/>
            <person name="Suttiyut T."/>
            <person name="Ogas R."/>
            <person name="Tomko P."/>
            <person name="Gavelis G."/>
            <person name="Widhalm J.R."/>
            <person name="Wisecaver J.H."/>
        </authorList>
    </citation>
    <scope>NUCLEOTIDE SEQUENCE</scope>
    <source>
        <strain evidence="2">ECLA1</strain>
    </source>
</reference>
<accession>A0AAE1DNP7</accession>
<organism evidence="2 3">
    <name type="scientific">Elysia crispata</name>
    <name type="common">lettuce slug</name>
    <dbReference type="NCBI Taxonomy" id="231223"/>
    <lineage>
        <taxon>Eukaryota</taxon>
        <taxon>Metazoa</taxon>
        <taxon>Spiralia</taxon>
        <taxon>Lophotrochozoa</taxon>
        <taxon>Mollusca</taxon>
        <taxon>Gastropoda</taxon>
        <taxon>Heterobranchia</taxon>
        <taxon>Euthyneura</taxon>
        <taxon>Panpulmonata</taxon>
        <taxon>Sacoglossa</taxon>
        <taxon>Placobranchoidea</taxon>
        <taxon>Plakobranchidae</taxon>
        <taxon>Elysia</taxon>
    </lineage>
</organism>
<proteinExistence type="predicted"/>
<comment type="caution">
    <text evidence="2">The sequence shown here is derived from an EMBL/GenBank/DDBJ whole genome shotgun (WGS) entry which is preliminary data.</text>
</comment>
<evidence type="ECO:0000256" key="1">
    <source>
        <dbReference type="SAM" id="MobiDB-lite"/>
    </source>
</evidence>
<protein>
    <submittedName>
        <fullName evidence="2">Uncharacterized protein</fullName>
    </submittedName>
</protein>
<evidence type="ECO:0000313" key="3">
    <source>
        <dbReference type="Proteomes" id="UP001283361"/>
    </source>
</evidence>
<dbReference type="AlphaFoldDB" id="A0AAE1DNP7"/>
<name>A0AAE1DNP7_9GAST</name>
<evidence type="ECO:0000313" key="2">
    <source>
        <dbReference type="EMBL" id="KAK3776143.1"/>
    </source>
</evidence>
<gene>
    <name evidence="2" type="ORF">RRG08_017079</name>
</gene>
<keyword evidence="3" id="KW-1185">Reference proteome</keyword>